<protein>
    <submittedName>
        <fullName evidence="1">Uncharacterized protein</fullName>
    </submittedName>
</protein>
<dbReference type="SUPFAM" id="SSF48371">
    <property type="entry name" value="ARM repeat"/>
    <property type="match status" value="1"/>
</dbReference>
<sequence length="200" mass="23396">YTICENEDSVLLKLPCYKNVSLTALRKSALRTLSACQHLKAMSHKIFNVLYKALISPDTELQECAYDCMKKYKYLNNVNPEVIRTTVRNFIINISEVRLLSPKDHLLIQRLKNLARLFASLFNDKLCELMLQHLNRSTDICCQFLRRHREKEYEFRVKSQQPEQSEMIKSNLMNVENQIPLYLNLGADIIYLFCEISAAD</sequence>
<dbReference type="Proteomes" id="UP000194236">
    <property type="component" value="Unassembled WGS sequence"/>
</dbReference>
<comment type="caution">
    <text evidence="1">The sequence shown here is derived from an EMBL/GenBank/DDBJ whole genome shotgun (WGS) entry which is preliminary data.</text>
</comment>
<feature type="non-terminal residue" evidence="1">
    <location>
        <position position="1"/>
    </location>
</feature>
<feature type="non-terminal residue" evidence="1">
    <location>
        <position position="200"/>
    </location>
</feature>
<name>A0A1Y3B9K4_EURMA</name>
<dbReference type="InterPro" id="IPR016024">
    <property type="entry name" value="ARM-type_fold"/>
</dbReference>
<organism evidence="1 2">
    <name type="scientific">Euroglyphus maynei</name>
    <name type="common">Mayne's house dust mite</name>
    <dbReference type="NCBI Taxonomy" id="6958"/>
    <lineage>
        <taxon>Eukaryota</taxon>
        <taxon>Metazoa</taxon>
        <taxon>Ecdysozoa</taxon>
        <taxon>Arthropoda</taxon>
        <taxon>Chelicerata</taxon>
        <taxon>Arachnida</taxon>
        <taxon>Acari</taxon>
        <taxon>Acariformes</taxon>
        <taxon>Sarcoptiformes</taxon>
        <taxon>Astigmata</taxon>
        <taxon>Psoroptidia</taxon>
        <taxon>Analgoidea</taxon>
        <taxon>Pyroglyphidae</taxon>
        <taxon>Pyroglyphinae</taxon>
        <taxon>Euroglyphus</taxon>
    </lineage>
</organism>
<evidence type="ECO:0000313" key="1">
    <source>
        <dbReference type="EMBL" id="OTF76563.1"/>
    </source>
</evidence>
<reference evidence="1 2" key="1">
    <citation type="submission" date="2017-03" db="EMBL/GenBank/DDBJ databases">
        <title>Genome Survey of Euroglyphus maynei.</title>
        <authorList>
            <person name="Arlian L.G."/>
            <person name="Morgan M.S."/>
            <person name="Rider S.D."/>
        </authorList>
    </citation>
    <scope>NUCLEOTIDE SEQUENCE [LARGE SCALE GENOMIC DNA]</scope>
    <source>
        <strain evidence="1">Arlian Lab</strain>
        <tissue evidence="1">Whole body</tissue>
    </source>
</reference>
<dbReference type="OrthoDB" id="5570127at2759"/>
<keyword evidence="2" id="KW-1185">Reference proteome</keyword>
<dbReference type="InterPro" id="IPR046805">
    <property type="entry name" value="Tra1_ring"/>
</dbReference>
<dbReference type="EMBL" id="MUJZ01036846">
    <property type="protein sequence ID" value="OTF76563.1"/>
    <property type="molecule type" value="Genomic_DNA"/>
</dbReference>
<accession>A0A1Y3B9K4</accession>
<dbReference type="Pfam" id="PF20206">
    <property type="entry name" value="Tra1_ring"/>
    <property type="match status" value="1"/>
</dbReference>
<proteinExistence type="predicted"/>
<gene>
    <name evidence="1" type="ORF">BLA29_011542</name>
</gene>
<evidence type="ECO:0000313" key="2">
    <source>
        <dbReference type="Proteomes" id="UP000194236"/>
    </source>
</evidence>
<dbReference type="AlphaFoldDB" id="A0A1Y3B9K4"/>